<evidence type="ECO:0000313" key="1">
    <source>
        <dbReference type="EMBL" id="QCF26928.1"/>
    </source>
</evidence>
<dbReference type="OrthoDB" id="9802991at2"/>
<accession>A0A4P7XIU3</accession>
<gene>
    <name evidence="1" type="ORF">soil367_13845</name>
</gene>
<dbReference type="InterPro" id="IPR004963">
    <property type="entry name" value="PAE/NOTUM"/>
</dbReference>
<dbReference type="Proteomes" id="UP000298049">
    <property type="component" value="Chromosome"/>
</dbReference>
<dbReference type="Pfam" id="PF03283">
    <property type="entry name" value="PAE"/>
    <property type="match status" value="1"/>
</dbReference>
<name>A0A4P7XIU3_9ALTE</name>
<dbReference type="KEGG" id="hmi:soil367_13845"/>
<sequence>MAQAEIGDYGTFKTLRNLISPPSADHPVTPADRQGDYPLISNPDGFEDGFKPGKYRAWQTVQLAPETGAVCGNGSEYKFFVNRVPNTTNTMVYFQGGGACWDYPSCTGQTGIRGAANPNGIPDDYMTLANPSSTLMSPFIVRLHPWSRVKTQNWNMVFVPYCTGDIFSGDKVAVYEDETGENEPLVWHHNGIRNTRAVVAWLRDNMPQPGQMLSTGCSAGGVGSFTNYYPLRNDLAPKRGYLINDSGPIFDAPRDGDASEYPSAPLHTKIHDAWGLDGANGPLEYLDEHVPGVELDNLGSLYAALATHFPGDRMGHTHFWKDLNYSAYSYERFHEDTANAPDQETLEAQLHQRWEKDTTRLTQTLSGLDNFGYYLPQFRDINESHCTSIIEFANADIQEQGLDLEDFINNVLNGSGSVMQASESSPEADYNKPFNPLYWALGGVL</sequence>
<dbReference type="EMBL" id="CP031093">
    <property type="protein sequence ID" value="QCF26928.1"/>
    <property type="molecule type" value="Genomic_DNA"/>
</dbReference>
<evidence type="ECO:0008006" key="3">
    <source>
        <dbReference type="Google" id="ProtNLM"/>
    </source>
</evidence>
<evidence type="ECO:0000313" key="2">
    <source>
        <dbReference type="Proteomes" id="UP000298049"/>
    </source>
</evidence>
<dbReference type="AlphaFoldDB" id="A0A4P7XIU3"/>
<organism evidence="1 2">
    <name type="scientific">Hydrocarboniclastica marina</name>
    <dbReference type="NCBI Taxonomy" id="2259620"/>
    <lineage>
        <taxon>Bacteria</taxon>
        <taxon>Pseudomonadati</taxon>
        <taxon>Pseudomonadota</taxon>
        <taxon>Gammaproteobacteria</taxon>
        <taxon>Alteromonadales</taxon>
        <taxon>Alteromonadaceae</taxon>
        <taxon>Hydrocarboniclastica</taxon>
    </lineage>
</organism>
<keyword evidence="2" id="KW-1185">Reference proteome</keyword>
<dbReference type="PANTHER" id="PTHR21562:SF83">
    <property type="entry name" value="PECTIN ACETYLESTERASE 4"/>
    <property type="match status" value="1"/>
</dbReference>
<protein>
    <recommendedName>
        <fullName evidence="3">Pectinacetylesterase</fullName>
    </recommendedName>
</protein>
<reference evidence="1 2" key="1">
    <citation type="submission" date="2018-07" db="EMBL/GenBank/DDBJ databases">
        <title>Marsedoiliclastica nanhaica gen. nov. sp. nov., a novel marine hydrocarbonoclastic bacterium isolated from an in-situ enriched hydrocarbon-degrading consortium in deep-sea sediment.</title>
        <authorList>
            <person name="Dong C."/>
            <person name="Ma T."/>
            <person name="Liu R."/>
            <person name="Shao Z."/>
        </authorList>
    </citation>
    <scope>NUCLEOTIDE SEQUENCE [LARGE SCALE GENOMIC DNA]</scope>
    <source>
        <strain evidence="2">soil36-7</strain>
    </source>
</reference>
<proteinExistence type="predicted"/>
<dbReference type="GO" id="GO:0016787">
    <property type="term" value="F:hydrolase activity"/>
    <property type="evidence" value="ECO:0007669"/>
    <property type="project" value="InterPro"/>
</dbReference>
<dbReference type="PANTHER" id="PTHR21562">
    <property type="entry name" value="NOTUM-RELATED"/>
    <property type="match status" value="1"/>
</dbReference>